<dbReference type="PANTHER" id="PTHR48078:SF6">
    <property type="entry name" value="L-THREONINE DEHYDRATASE CATABOLIC TDCB"/>
    <property type="match status" value="1"/>
</dbReference>
<dbReference type="AlphaFoldDB" id="A0A543IX11"/>
<dbReference type="OrthoDB" id="9811476at2"/>
<comment type="function">
    <text evidence="7">Catalyzes the anaerobic formation of alpha-ketobutyrate and ammonia from threonine in a two-step reaction. The first step involved a dehydration of threonine and a production of enamine intermediates (aminocrotonate), which tautomerizes to its imine form (iminobutyrate). Both intermediates are unstable and short-lived. The second step is the nonenzymatic hydrolysis of the enamine/imine intermediates to form 2-ketobutyrate and free ammonia. In the low water environment of the cell, the second step is accelerated by RidA.</text>
</comment>
<comment type="caution">
    <text evidence="10">The sequence shown here is derived from an EMBL/GenBank/DDBJ whole genome shotgun (WGS) entry which is preliminary data.</text>
</comment>
<dbReference type="EC" id="4.3.1.19" evidence="4"/>
<gene>
    <name evidence="10" type="ORF">FHX40_1810</name>
</gene>
<sequence>MDLSLTDVLEAAERIRGRVRRTPVLELEHEDLFRGGPVWLKLEQLQHTGSFKPRGAFNRILKAAEESGVPEAGVVAASGGNAGMGVAYAANRVGVRARVFVPETAPRVKVEKLRKLGAEVVQVGRIYNDAYQVAVAEGERTGALFCHAYDQPEICAGQGTLGLELLEQVEDVDTVLVAVGGGGLLAGVATALHGRARVVAVEPEHAPTLHAALAKGGPVEVPVSGVAADSLGATVIGEIAYKVAVRTGVESVLVGEDAIREARRFLWDTCRLAVEHGTASALAALLTGAYKPRPDERIAVVICGANTDPTDLAA</sequence>
<dbReference type="Proteomes" id="UP000319213">
    <property type="component" value="Unassembled WGS sequence"/>
</dbReference>
<evidence type="ECO:0000256" key="1">
    <source>
        <dbReference type="ARBA" id="ARBA00001274"/>
    </source>
</evidence>
<dbReference type="EMBL" id="VFPQ01000001">
    <property type="protein sequence ID" value="TQM75111.1"/>
    <property type="molecule type" value="Genomic_DNA"/>
</dbReference>
<proteinExistence type="inferred from homology"/>
<dbReference type="InterPro" id="IPR036052">
    <property type="entry name" value="TrpB-like_PALP_sf"/>
</dbReference>
<dbReference type="GO" id="GO:0004794">
    <property type="term" value="F:threonine deaminase activity"/>
    <property type="evidence" value="ECO:0007669"/>
    <property type="project" value="UniProtKB-EC"/>
</dbReference>
<accession>A0A543IX11</accession>
<evidence type="ECO:0000256" key="4">
    <source>
        <dbReference type="ARBA" id="ARBA00012096"/>
    </source>
</evidence>
<organism evidence="10 11">
    <name type="scientific">Thermopolyspora flexuosa</name>
    <dbReference type="NCBI Taxonomy" id="103836"/>
    <lineage>
        <taxon>Bacteria</taxon>
        <taxon>Bacillati</taxon>
        <taxon>Actinomycetota</taxon>
        <taxon>Actinomycetes</taxon>
        <taxon>Streptosporangiales</taxon>
        <taxon>Streptosporangiaceae</taxon>
        <taxon>Thermopolyspora</taxon>
    </lineage>
</organism>
<reference evidence="10 11" key="1">
    <citation type="submission" date="2019-06" db="EMBL/GenBank/DDBJ databases">
        <title>Sequencing the genomes of 1000 actinobacteria strains.</title>
        <authorList>
            <person name="Klenk H.-P."/>
        </authorList>
    </citation>
    <scope>NUCLEOTIDE SEQUENCE [LARGE SCALE GENOMIC DNA]</scope>
    <source>
        <strain evidence="10 11">DSM 43186</strain>
    </source>
</reference>
<dbReference type="CDD" id="cd01562">
    <property type="entry name" value="Thr-dehyd"/>
    <property type="match status" value="1"/>
</dbReference>
<evidence type="ECO:0000313" key="11">
    <source>
        <dbReference type="Proteomes" id="UP000319213"/>
    </source>
</evidence>
<evidence type="ECO:0000256" key="3">
    <source>
        <dbReference type="ARBA" id="ARBA00010869"/>
    </source>
</evidence>
<evidence type="ECO:0000256" key="2">
    <source>
        <dbReference type="ARBA" id="ARBA00001933"/>
    </source>
</evidence>
<evidence type="ECO:0000256" key="7">
    <source>
        <dbReference type="ARBA" id="ARBA00025527"/>
    </source>
</evidence>
<dbReference type="GO" id="GO:0009097">
    <property type="term" value="P:isoleucine biosynthetic process"/>
    <property type="evidence" value="ECO:0007669"/>
    <property type="project" value="TreeGrafter"/>
</dbReference>
<dbReference type="NCBIfam" id="NF006094">
    <property type="entry name" value="PRK08246.1"/>
    <property type="match status" value="1"/>
</dbReference>
<comment type="catalytic activity">
    <reaction evidence="1">
        <text>L-threonine = 2-oxobutanoate + NH4(+)</text>
        <dbReference type="Rhea" id="RHEA:22108"/>
        <dbReference type="ChEBI" id="CHEBI:16763"/>
        <dbReference type="ChEBI" id="CHEBI:28938"/>
        <dbReference type="ChEBI" id="CHEBI:57926"/>
        <dbReference type="EC" id="4.3.1.19"/>
    </reaction>
</comment>
<dbReference type="Gene3D" id="3.40.50.1100">
    <property type="match status" value="2"/>
</dbReference>
<evidence type="ECO:0000256" key="5">
    <source>
        <dbReference type="ARBA" id="ARBA00022898"/>
    </source>
</evidence>
<protein>
    <recommendedName>
        <fullName evidence="4">threonine ammonia-lyase</fullName>
        <ecNumber evidence="4">4.3.1.19</ecNumber>
    </recommendedName>
    <alternativeName>
        <fullName evidence="8">Threonine deaminase</fullName>
    </alternativeName>
</protein>
<name>A0A543IX11_9ACTN</name>
<evidence type="ECO:0000256" key="6">
    <source>
        <dbReference type="ARBA" id="ARBA00023239"/>
    </source>
</evidence>
<comment type="cofactor">
    <cofactor evidence="2">
        <name>pyridoxal 5'-phosphate</name>
        <dbReference type="ChEBI" id="CHEBI:597326"/>
    </cofactor>
</comment>
<evidence type="ECO:0000259" key="9">
    <source>
        <dbReference type="Pfam" id="PF00291"/>
    </source>
</evidence>
<dbReference type="GO" id="GO:0006565">
    <property type="term" value="P:L-serine catabolic process"/>
    <property type="evidence" value="ECO:0007669"/>
    <property type="project" value="TreeGrafter"/>
</dbReference>
<dbReference type="PANTHER" id="PTHR48078">
    <property type="entry name" value="THREONINE DEHYDRATASE, MITOCHONDRIAL-RELATED"/>
    <property type="match status" value="1"/>
</dbReference>
<evidence type="ECO:0000256" key="8">
    <source>
        <dbReference type="ARBA" id="ARBA00031427"/>
    </source>
</evidence>
<dbReference type="GO" id="GO:0006567">
    <property type="term" value="P:L-threonine catabolic process"/>
    <property type="evidence" value="ECO:0007669"/>
    <property type="project" value="TreeGrafter"/>
</dbReference>
<keyword evidence="11" id="KW-1185">Reference proteome</keyword>
<keyword evidence="6 10" id="KW-0456">Lyase</keyword>
<dbReference type="FunFam" id="3.40.50.1100:FF:000005">
    <property type="entry name" value="Threonine dehydratase catabolic"/>
    <property type="match status" value="1"/>
</dbReference>
<feature type="domain" description="Tryptophan synthase beta chain-like PALP" evidence="9">
    <location>
        <begin position="17"/>
        <end position="304"/>
    </location>
</feature>
<evidence type="ECO:0000313" key="10">
    <source>
        <dbReference type="EMBL" id="TQM75111.1"/>
    </source>
</evidence>
<dbReference type="InterPro" id="IPR050147">
    <property type="entry name" value="Ser/Thr_Dehydratase"/>
</dbReference>
<dbReference type="InterPro" id="IPR001926">
    <property type="entry name" value="TrpB-like_PALP"/>
</dbReference>
<dbReference type="SUPFAM" id="SSF53686">
    <property type="entry name" value="Tryptophan synthase beta subunit-like PLP-dependent enzymes"/>
    <property type="match status" value="1"/>
</dbReference>
<dbReference type="GO" id="GO:0003941">
    <property type="term" value="F:L-serine ammonia-lyase activity"/>
    <property type="evidence" value="ECO:0007669"/>
    <property type="project" value="TreeGrafter"/>
</dbReference>
<comment type="similarity">
    <text evidence="3">Belongs to the serine/threonine dehydratase family.</text>
</comment>
<keyword evidence="5" id="KW-0663">Pyridoxal phosphate</keyword>
<dbReference type="Pfam" id="PF00291">
    <property type="entry name" value="PALP"/>
    <property type="match status" value="1"/>
</dbReference>
<dbReference type="RefSeq" id="WP_142259182.1">
    <property type="nucleotide sequence ID" value="NZ_BMPV01000007.1"/>
</dbReference>